<dbReference type="AlphaFoldDB" id="A0A482VIR8"/>
<sequence length="237" mass="27916">MMDEHLITESEIKIEEDEINDSDYSSSNHQKSTFSVLPRSRKSKPRKFTSPKNEKVTSSAEQVEQSWKEYLKLENSLQTYYCTQCSFETKWKCYLKNHIKKIHASPEEARMYHCMQCKFKTKWKFSLSNHMKVHSAPGTLKMHKCPKCNYQTKWNNGLSSHMKVHMLPKVMKVNLYKCTECSYESKNKLDLAQHVKMCHSPLQTVYKCPLCTFQTKFRHGVNKHVKVHNTAKLNVIK</sequence>
<feature type="compositionally biased region" description="Polar residues" evidence="6">
    <location>
        <begin position="22"/>
        <end position="35"/>
    </location>
</feature>
<keyword evidence="2" id="KW-0677">Repeat</keyword>
<dbReference type="GO" id="GO:0005634">
    <property type="term" value="C:nucleus"/>
    <property type="evidence" value="ECO:0007669"/>
    <property type="project" value="TreeGrafter"/>
</dbReference>
<feature type="compositionally biased region" description="Basic residues" evidence="6">
    <location>
        <begin position="39"/>
        <end position="49"/>
    </location>
</feature>
<dbReference type="InterPro" id="IPR050688">
    <property type="entry name" value="Zinc_finger/UBP_domain"/>
</dbReference>
<keyword evidence="3 5" id="KW-0863">Zinc-finger</keyword>
<keyword evidence="4" id="KW-0862">Zinc</keyword>
<name>A0A482VIR8_ASBVE</name>
<feature type="domain" description="C2H2-type" evidence="7">
    <location>
        <begin position="143"/>
        <end position="170"/>
    </location>
</feature>
<dbReference type="InterPro" id="IPR013087">
    <property type="entry name" value="Znf_C2H2_type"/>
</dbReference>
<keyword evidence="1" id="KW-0479">Metal-binding</keyword>
<proteinExistence type="predicted"/>
<evidence type="ECO:0000256" key="5">
    <source>
        <dbReference type="PROSITE-ProRule" id="PRU00042"/>
    </source>
</evidence>
<feature type="compositionally biased region" description="Basic and acidic residues" evidence="6">
    <location>
        <begin position="1"/>
        <end position="13"/>
    </location>
</feature>
<evidence type="ECO:0000259" key="7">
    <source>
        <dbReference type="PROSITE" id="PS50157"/>
    </source>
</evidence>
<dbReference type="InterPro" id="IPR036236">
    <property type="entry name" value="Znf_C2H2_sf"/>
</dbReference>
<evidence type="ECO:0000256" key="1">
    <source>
        <dbReference type="ARBA" id="ARBA00022723"/>
    </source>
</evidence>
<feature type="region of interest" description="Disordered" evidence="6">
    <location>
        <begin position="1"/>
        <end position="60"/>
    </location>
</feature>
<dbReference type="PROSITE" id="PS50157">
    <property type="entry name" value="ZINC_FINGER_C2H2_2"/>
    <property type="match status" value="3"/>
</dbReference>
<dbReference type="PANTHER" id="PTHR24403:SF67">
    <property type="entry name" value="FI01116P-RELATED"/>
    <property type="match status" value="1"/>
</dbReference>
<evidence type="ECO:0000313" key="8">
    <source>
        <dbReference type="EMBL" id="RZC32298.1"/>
    </source>
</evidence>
<dbReference type="GO" id="GO:0008270">
    <property type="term" value="F:zinc ion binding"/>
    <property type="evidence" value="ECO:0007669"/>
    <property type="project" value="UniProtKB-KW"/>
</dbReference>
<protein>
    <submittedName>
        <fullName evidence="8">Zinc finger protein 600-like</fullName>
    </submittedName>
</protein>
<comment type="caution">
    <text evidence="8">The sequence shown here is derived from an EMBL/GenBank/DDBJ whole genome shotgun (WGS) entry which is preliminary data.</text>
</comment>
<dbReference type="SUPFAM" id="SSF57667">
    <property type="entry name" value="beta-beta-alpha zinc fingers"/>
    <property type="match status" value="1"/>
</dbReference>
<dbReference type="Gene3D" id="3.30.160.60">
    <property type="entry name" value="Classic Zinc Finger"/>
    <property type="match status" value="3"/>
</dbReference>
<evidence type="ECO:0000256" key="2">
    <source>
        <dbReference type="ARBA" id="ARBA00022737"/>
    </source>
</evidence>
<dbReference type="PANTHER" id="PTHR24403">
    <property type="entry name" value="ZINC FINGER PROTEIN"/>
    <property type="match status" value="1"/>
</dbReference>
<evidence type="ECO:0000256" key="3">
    <source>
        <dbReference type="ARBA" id="ARBA00022771"/>
    </source>
</evidence>
<reference evidence="8 9" key="1">
    <citation type="submission" date="2017-03" db="EMBL/GenBank/DDBJ databases">
        <title>Genome of the blue death feigning beetle - Asbolus verrucosus.</title>
        <authorList>
            <person name="Rider S.D."/>
        </authorList>
    </citation>
    <scope>NUCLEOTIDE SEQUENCE [LARGE SCALE GENOMIC DNA]</scope>
    <source>
        <strain evidence="8">Butters</strain>
        <tissue evidence="8">Head and leg muscle</tissue>
    </source>
</reference>
<dbReference type="EMBL" id="QDEB01098220">
    <property type="protein sequence ID" value="RZC32298.1"/>
    <property type="molecule type" value="Genomic_DNA"/>
</dbReference>
<organism evidence="8 9">
    <name type="scientific">Asbolus verrucosus</name>
    <name type="common">Desert ironclad beetle</name>
    <dbReference type="NCBI Taxonomy" id="1661398"/>
    <lineage>
        <taxon>Eukaryota</taxon>
        <taxon>Metazoa</taxon>
        <taxon>Ecdysozoa</taxon>
        <taxon>Arthropoda</taxon>
        <taxon>Hexapoda</taxon>
        <taxon>Insecta</taxon>
        <taxon>Pterygota</taxon>
        <taxon>Neoptera</taxon>
        <taxon>Endopterygota</taxon>
        <taxon>Coleoptera</taxon>
        <taxon>Polyphaga</taxon>
        <taxon>Cucujiformia</taxon>
        <taxon>Tenebrionidae</taxon>
        <taxon>Pimeliinae</taxon>
        <taxon>Asbolus</taxon>
    </lineage>
</organism>
<evidence type="ECO:0000313" key="9">
    <source>
        <dbReference type="Proteomes" id="UP000292052"/>
    </source>
</evidence>
<evidence type="ECO:0000256" key="6">
    <source>
        <dbReference type="SAM" id="MobiDB-lite"/>
    </source>
</evidence>
<gene>
    <name evidence="8" type="ORF">BDFB_009757</name>
</gene>
<dbReference type="SMART" id="SM00355">
    <property type="entry name" value="ZnF_C2H2"/>
    <property type="match status" value="5"/>
</dbReference>
<feature type="domain" description="C2H2-type" evidence="7">
    <location>
        <begin position="80"/>
        <end position="108"/>
    </location>
</feature>
<keyword evidence="9" id="KW-1185">Reference proteome</keyword>
<feature type="domain" description="C2H2-type" evidence="7">
    <location>
        <begin position="176"/>
        <end position="204"/>
    </location>
</feature>
<dbReference type="GO" id="GO:0045944">
    <property type="term" value="P:positive regulation of transcription by RNA polymerase II"/>
    <property type="evidence" value="ECO:0007669"/>
    <property type="project" value="TreeGrafter"/>
</dbReference>
<accession>A0A482VIR8</accession>
<dbReference type="OrthoDB" id="7973081at2759"/>
<evidence type="ECO:0000256" key="4">
    <source>
        <dbReference type="ARBA" id="ARBA00022833"/>
    </source>
</evidence>
<dbReference type="Proteomes" id="UP000292052">
    <property type="component" value="Unassembled WGS sequence"/>
</dbReference>